<dbReference type="OrthoDB" id="9800332at2"/>
<keyword evidence="2" id="KW-0670">Pyruvate</keyword>
<dbReference type="InterPro" id="IPR036263">
    <property type="entry name" value="Chorismate_II_sf"/>
</dbReference>
<evidence type="ECO:0000313" key="2">
    <source>
        <dbReference type="EMBL" id="OPX43370.1"/>
    </source>
</evidence>
<dbReference type="AlphaFoldDB" id="A0A1V4SHL7"/>
<organism evidence="2 3">
    <name type="scientific">Ruminiclostridium hungatei</name>
    <name type="common">Clostridium hungatei</name>
    <dbReference type="NCBI Taxonomy" id="48256"/>
    <lineage>
        <taxon>Bacteria</taxon>
        <taxon>Bacillati</taxon>
        <taxon>Bacillota</taxon>
        <taxon>Clostridia</taxon>
        <taxon>Eubacteriales</taxon>
        <taxon>Oscillospiraceae</taxon>
        <taxon>Ruminiclostridium</taxon>
    </lineage>
</organism>
<protein>
    <submittedName>
        <fullName evidence="2">Isochorismate-pyruvate lyase</fullName>
    </submittedName>
</protein>
<dbReference type="EMBL" id="MZGX01000018">
    <property type="protein sequence ID" value="OPX43370.1"/>
    <property type="molecule type" value="Genomic_DNA"/>
</dbReference>
<evidence type="ECO:0000313" key="3">
    <source>
        <dbReference type="Proteomes" id="UP000191554"/>
    </source>
</evidence>
<keyword evidence="3" id="KW-1185">Reference proteome</keyword>
<dbReference type="InterPro" id="IPR036979">
    <property type="entry name" value="CM_dom_sf"/>
</dbReference>
<feature type="domain" description="Chorismate mutase" evidence="1">
    <location>
        <begin position="1"/>
        <end position="89"/>
    </location>
</feature>
<dbReference type="PROSITE" id="PS51168">
    <property type="entry name" value="CHORISMATE_MUT_2"/>
    <property type="match status" value="1"/>
</dbReference>
<dbReference type="Pfam" id="PF01817">
    <property type="entry name" value="CM_2"/>
    <property type="match status" value="1"/>
</dbReference>
<dbReference type="GO" id="GO:0046417">
    <property type="term" value="P:chorismate metabolic process"/>
    <property type="evidence" value="ECO:0007669"/>
    <property type="project" value="InterPro"/>
</dbReference>
<dbReference type="SMART" id="SM00830">
    <property type="entry name" value="CM_2"/>
    <property type="match status" value="1"/>
</dbReference>
<dbReference type="GO" id="GO:0004106">
    <property type="term" value="F:chorismate mutase activity"/>
    <property type="evidence" value="ECO:0007669"/>
    <property type="project" value="InterPro"/>
</dbReference>
<accession>A0A1V4SHL7</accession>
<dbReference type="InterPro" id="IPR002701">
    <property type="entry name" value="CM_II_prokaryot"/>
</dbReference>
<dbReference type="Proteomes" id="UP000191554">
    <property type="component" value="Unassembled WGS sequence"/>
</dbReference>
<dbReference type="STRING" id="48256.CLHUN_27150"/>
<name>A0A1V4SHL7_RUMHU</name>
<gene>
    <name evidence="2" type="ORF">CLHUN_27150</name>
</gene>
<dbReference type="RefSeq" id="WP_080065171.1">
    <property type="nucleotide sequence ID" value="NZ_MZGX01000018.1"/>
</dbReference>
<dbReference type="GO" id="GO:0016829">
    <property type="term" value="F:lyase activity"/>
    <property type="evidence" value="ECO:0007669"/>
    <property type="project" value="UniProtKB-KW"/>
</dbReference>
<proteinExistence type="predicted"/>
<comment type="caution">
    <text evidence="2">The sequence shown here is derived from an EMBL/GenBank/DDBJ whole genome shotgun (WGS) entry which is preliminary data.</text>
</comment>
<evidence type="ECO:0000259" key="1">
    <source>
        <dbReference type="PROSITE" id="PS51168"/>
    </source>
</evidence>
<reference evidence="2 3" key="1">
    <citation type="submission" date="2017-03" db="EMBL/GenBank/DDBJ databases">
        <title>Genome sequence of Clostridium hungatei DSM 14427.</title>
        <authorList>
            <person name="Poehlein A."/>
            <person name="Daniel R."/>
        </authorList>
    </citation>
    <scope>NUCLEOTIDE SEQUENCE [LARGE SCALE GENOMIC DNA]</scope>
    <source>
        <strain evidence="2 3">DSM 14427</strain>
    </source>
</reference>
<dbReference type="SUPFAM" id="SSF48600">
    <property type="entry name" value="Chorismate mutase II"/>
    <property type="match status" value="1"/>
</dbReference>
<sequence length="94" mass="10841">MKEELEAVRAEIDNIDNIIVDSLVKRINCVLKVVKYKTSEEDVIGCDRVKIVLDKVRNKAIEAGGHEEMIVEIYKQIIDVLTDMQLEILRSRNE</sequence>
<keyword evidence="2" id="KW-0456">Lyase</keyword>
<dbReference type="Gene3D" id="1.20.59.10">
    <property type="entry name" value="Chorismate mutase"/>
    <property type="match status" value="1"/>
</dbReference>